<keyword evidence="3" id="KW-1185">Reference proteome</keyword>
<dbReference type="InterPro" id="IPR051959">
    <property type="entry name" value="PAK1-Kinase_Regulator"/>
</dbReference>
<organism evidence="2 3">
    <name type="scientific">Myotis myotis</name>
    <name type="common">Greater mouse-eared bat</name>
    <name type="synonym">Vespertilio myotis</name>
    <dbReference type="NCBI Taxonomy" id="51298"/>
    <lineage>
        <taxon>Eukaryota</taxon>
        <taxon>Metazoa</taxon>
        <taxon>Chordata</taxon>
        <taxon>Craniata</taxon>
        <taxon>Vertebrata</taxon>
        <taxon>Euteleostomi</taxon>
        <taxon>Mammalia</taxon>
        <taxon>Eutheria</taxon>
        <taxon>Laurasiatheria</taxon>
        <taxon>Chiroptera</taxon>
        <taxon>Yangochiroptera</taxon>
        <taxon>Vespertilionidae</taxon>
        <taxon>Myotis</taxon>
    </lineage>
</organism>
<proteinExistence type="predicted"/>
<evidence type="ECO:0000313" key="3">
    <source>
        <dbReference type="Proteomes" id="UP000527355"/>
    </source>
</evidence>
<feature type="compositionally biased region" description="Basic residues" evidence="1">
    <location>
        <begin position="146"/>
        <end position="157"/>
    </location>
</feature>
<dbReference type="PANTHER" id="PTHR44675:SF1">
    <property type="entry name" value="P21-ACTIVATED PROTEIN KINASE-INTERACTING PROTEIN 1"/>
    <property type="match status" value="1"/>
</dbReference>
<dbReference type="Proteomes" id="UP000527355">
    <property type="component" value="Unassembled WGS sequence"/>
</dbReference>
<dbReference type="InterPro" id="IPR036322">
    <property type="entry name" value="WD40_repeat_dom_sf"/>
</dbReference>
<gene>
    <name evidence="2" type="ORF">mMyoMyo1_014742</name>
</gene>
<feature type="compositionally biased region" description="Basic and acidic residues" evidence="1">
    <location>
        <begin position="90"/>
        <end position="109"/>
    </location>
</feature>
<dbReference type="VEuPathDB" id="HostDB:GeneID_118676326"/>
<comment type="caution">
    <text evidence="2">The sequence shown here is derived from an EMBL/GenBank/DDBJ whole genome shotgun (WGS) entry which is preliminary data.</text>
</comment>
<dbReference type="PANTHER" id="PTHR44675">
    <property type="entry name" value="PAK1 INTERACTING PROTEIN 1"/>
    <property type="match status" value="1"/>
</dbReference>
<name>A0A7J8A008_MYOMY</name>
<evidence type="ECO:0000313" key="2">
    <source>
        <dbReference type="EMBL" id="KAF6379698.1"/>
    </source>
</evidence>
<feature type="region of interest" description="Disordered" evidence="1">
    <location>
        <begin position="75"/>
        <end position="157"/>
    </location>
</feature>
<evidence type="ECO:0000256" key="1">
    <source>
        <dbReference type="SAM" id="MobiDB-lite"/>
    </source>
</evidence>
<dbReference type="AlphaFoldDB" id="A0A7J8A008"/>
<protein>
    <submittedName>
        <fullName evidence="2">PAK1 interacting protein 1</fullName>
    </submittedName>
</protein>
<accession>A0A7J8A008</accession>
<dbReference type="SUPFAM" id="SSF50978">
    <property type="entry name" value="WD40 repeat-like"/>
    <property type="match status" value="1"/>
</dbReference>
<sequence>MCLCEFKAHENRVKDMFSFEILEHHVIVTASSDGFIKMWKLAQDKKVPPSLLCEVNTNARLTCLGVWLDSVTDTKESLPPAAEPSAVSKEQPKGSKKESGDAVQEEARKSKPNTKKRGLTGVSEKPTKGSGPVAAKKRKVGEILEKKRKKKKIRVMQ</sequence>
<reference evidence="2 3" key="1">
    <citation type="journal article" date="2020" name="Nature">
        <title>Six reference-quality genomes reveal evolution of bat adaptations.</title>
        <authorList>
            <person name="Jebb D."/>
            <person name="Huang Z."/>
            <person name="Pippel M."/>
            <person name="Hughes G.M."/>
            <person name="Lavrichenko K."/>
            <person name="Devanna P."/>
            <person name="Winkler S."/>
            <person name="Jermiin L.S."/>
            <person name="Skirmuntt E.C."/>
            <person name="Katzourakis A."/>
            <person name="Burkitt-Gray L."/>
            <person name="Ray D.A."/>
            <person name="Sullivan K.A.M."/>
            <person name="Roscito J.G."/>
            <person name="Kirilenko B.M."/>
            <person name="Davalos L.M."/>
            <person name="Corthals A.P."/>
            <person name="Power M.L."/>
            <person name="Jones G."/>
            <person name="Ransome R.D."/>
            <person name="Dechmann D.K.N."/>
            <person name="Locatelli A.G."/>
            <person name="Puechmaille S.J."/>
            <person name="Fedrigo O."/>
            <person name="Jarvis E.D."/>
            <person name="Hiller M."/>
            <person name="Vernes S.C."/>
            <person name="Myers E.W."/>
            <person name="Teeling E.C."/>
        </authorList>
    </citation>
    <scope>NUCLEOTIDE SEQUENCE [LARGE SCALE GENOMIC DNA]</scope>
    <source>
        <strain evidence="2">MMyoMyo1</strain>
        <tissue evidence="2">Flight muscle</tissue>
    </source>
</reference>
<dbReference type="EMBL" id="JABWUV010000002">
    <property type="protein sequence ID" value="KAF6379698.1"/>
    <property type="molecule type" value="Genomic_DNA"/>
</dbReference>